<dbReference type="Gene3D" id="2.30.110.10">
    <property type="entry name" value="Electron Transport, Fmn-binding Protein, Chain A"/>
    <property type="match status" value="1"/>
</dbReference>
<evidence type="ECO:0000256" key="2">
    <source>
        <dbReference type="ARBA" id="ARBA00049106"/>
    </source>
</evidence>
<protein>
    <submittedName>
        <fullName evidence="3">Nitroreductase family deazaflavin-dependent oxidoreductase</fullName>
    </submittedName>
</protein>
<accession>A0A7G7MQY3</accession>
<evidence type="ECO:0000313" key="4">
    <source>
        <dbReference type="Proteomes" id="UP000515728"/>
    </source>
</evidence>
<gene>
    <name evidence="3" type="ORF">H6H00_15840</name>
</gene>
<keyword evidence="4" id="KW-1185">Reference proteome</keyword>
<dbReference type="NCBIfam" id="TIGR00026">
    <property type="entry name" value="hi_GC_TIGR00026"/>
    <property type="match status" value="1"/>
</dbReference>
<dbReference type="GO" id="GO:0070967">
    <property type="term" value="F:coenzyme F420 binding"/>
    <property type="evidence" value="ECO:0007669"/>
    <property type="project" value="TreeGrafter"/>
</dbReference>
<name>A0A7G7MQY3_9PSEU</name>
<dbReference type="RefSeq" id="WP_185721991.1">
    <property type="nucleotide sequence ID" value="NZ_BAAAWI010000001.1"/>
</dbReference>
<sequence>MPADFVLKAMNTAHRALLKLSGGRVGYDAMGMPVLELTTIGRRSGQPRSVMLTAPLHEDGHPVVVASRGGDDTHPAWFLNLRDRPEVEVSIQGGPRTPMTARIVTAQERARMWPQIAGKYANYAGYQKRTDREIPLVVLEPRA</sequence>
<reference evidence="3 4" key="1">
    <citation type="submission" date="2020-08" db="EMBL/GenBank/DDBJ databases">
        <authorList>
            <person name="Mo P."/>
        </authorList>
    </citation>
    <scope>NUCLEOTIDE SEQUENCE [LARGE SCALE GENOMIC DNA]</scope>
    <source>
        <strain evidence="3 4">CGMCC 4.1532</strain>
    </source>
</reference>
<comment type="similarity">
    <text evidence="1">Belongs to the F420H(2)-dependent quinone reductase family.</text>
</comment>
<proteinExistence type="inferred from homology"/>
<dbReference type="KEGG" id="ppel:H6H00_15840"/>
<evidence type="ECO:0000313" key="3">
    <source>
        <dbReference type="EMBL" id="QNG55194.1"/>
    </source>
</evidence>
<dbReference type="PANTHER" id="PTHR39428">
    <property type="entry name" value="F420H(2)-DEPENDENT QUINONE REDUCTASE RV1261C"/>
    <property type="match status" value="1"/>
</dbReference>
<dbReference type="SUPFAM" id="SSF50475">
    <property type="entry name" value="FMN-binding split barrel"/>
    <property type="match status" value="1"/>
</dbReference>
<dbReference type="InterPro" id="IPR004378">
    <property type="entry name" value="F420H2_quin_Rdtase"/>
</dbReference>
<dbReference type="Pfam" id="PF04075">
    <property type="entry name" value="F420H2_quin_red"/>
    <property type="match status" value="1"/>
</dbReference>
<dbReference type="GO" id="GO:0005886">
    <property type="term" value="C:plasma membrane"/>
    <property type="evidence" value="ECO:0007669"/>
    <property type="project" value="TreeGrafter"/>
</dbReference>
<dbReference type="Proteomes" id="UP000515728">
    <property type="component" value="Chromosome"/>
</dbReference>
<dbReference type="EMBL" id="CP060131">
    <property type="protein sequence ID" value="QNG55194.1"/>
    <property type="molecule type" value="Genomic_DNA"/>
</dbReference>
<dbReference type="InterPro" id="IPR012349">
    <property type="entry name" value="Split_barrel_FMN-bd"/>
</dbReference>
<comment type="catalytic activity">
    <reaction evidence="2">
        <text>oxidized coenzyme F420-(gamma-L-Glu)(n) + a quinol + H(+) = reduced coenzyme F420-(gamma-L-Glu)(n) + a quinone</text>
        <dbReference type="Rhea" id="RHEA:39663"/>
        <dbReference type="Rhea" id="RHEA-COMP:12939"/>
        <dbReference type="Rhea" id="RHEA-COMP:14378"/>
        <dbReference type="ChEBI" id="CHEBI:15378"/>
        <dbReference type="ChEBI" id="CHEBI:24646"/>
        <dbReference type="ChEBI" id="CHEBI:132124"/>
        <dbReference type="ChEBI" id="CHEBI:133980"/>
        <dbReference type="ChEBI" id="CHEBI:139511"/>
    </reaction>
</comment>
<evidence type="ECO:0000256" key="1">
    <source>
        <dbReference type="ARBA" id="ARBA00008710"/>
    </source>
</evidence>
<organism evidence="3 4">
    <name type="scientific">Pseudonocardia petroleophila</name>
    <dbReference type="NCBI Taxonomy" id="37331"/>
    <lineage>
        <taxon>Bacteria</taxon>
        <taxon>Bacillati</taxon>
        <taxon>Actinomycetota</taxon>
        <taxon>Actinomycetes</taxon>
        <taxon>Pseudonocardiales</taxon>
        <taxon>Pseudonocardiaceae</taxon>
        <taxon>Pseudonocardia</taxon>
    </lineage>
</organism>
<dbReference type="AlphaFoldDB" id="A0A7G7MQY3"/>
<dbReference type="GO" id="GO:0016491">
    <property type="term" value="F:oxidoreductase activity"/>
    <property type="evidence" value="ECO:0007669"/>
    <property type="project" value="InterPro"/>
</dbReference>
<dbReference type="PANTHER" id="PTHR39428:SF3">
    <property type="entry name" value="DEAZAFLAVIN-DEPENDENT NITROREDUCTASE"/>
    <property type="match status" value="1"/>
</dbReference>